<proteinExistence type="inferred from homology"/>
<evidence type="ECO:0000256" key="7">
    <source>
        <dbReference type="RuleBase" id="RU004504"/>
    </source>
</evidence>
<comment type="function">
    <text evidence="2 8">Catalyzes the removal of elemental sulfur and selenium atoms from L-cysteine, L-cystine, L-selenocysteine, and L-selenocystine to produce L-alanine.</text>
</comment>
<dbReference type="RefSeq" id="WP_091310967.1">
    <property type="nucleotide sequence ID" value="NZ_CBCSJU010000008.1"/>
</dbReference>
<dbReference type="EMBL" id="FNYA01000003">
    <property type="protein sequence ID" value="SEI77098.1"/>
    <property type="molecule type" value="Genomic_DNA"/>
</dbReference>
<keyword evidence="11" id="KW-1185">Reference proteome</keyword>
<comment type="similarity">
    <text evidence="3 8">Belongs to the class-V pyridoxal-phosphate-dependent aminotransferase family. Csd subfamily.</text>
</comment>
<dbReference type="GO" id="GO:0031071">
    <property type="term" value="F:cysteine desulfurase activity"/>
    <property type="evidence" value="ECO:0007669"/>
    <property type="project" value="UniProtKB-UniRule"/>
</dbReference>
<comment type="catalytic activity">
    <reaction evidence="6 8">
        <text>(sulfur carrier)-H + L-cysteine = (sulfur carrier)-SH + L-alanine</text>
        <dbReference type="Rhea" id="RHEA:43892"/>
        <dbReference type="Rhea" id="RHEA-COMP:14737"/>
        <dbReference type="Rhea" id="RHEA-COMP:14739"/>
        <dbReference type="ChEBI" id="CHEBI:29917"/>
        <dbReference type="ChEBI" id="CHEBI:35235"/>
        <dbReference type="ChEBI" id="CHEBI:57972"/>
        <dbReference type="ChEBI" id="CHEBI:64428"/>
        <dbReference type="EC" id="2.8.1.7"/>
    </reaction>
</comment>
<reference evidence="11" key="1">
    <citation type="submission" date="2016-10" db="EMBL/GenBank/DDBJ databases">
        <authorList>
            <person name="Varghese N."/>
            <person name="Submissions S."/>
        </authorList>
    </citation>
    <scope>NUCLEOTIDE SEQUENCE [LARGE SCALE GENOMIC DNA]</scope>
    <source>
        <strain evidence="11">DSM 17934</strain>
    </source>
</reference>
<dbReference type="NCBIfam" id="TIGR01979">
    <property type="entry name" value="sufS"/>
    <property type="match status" value="1"/>
</dbReference>
<dbReference type="InterPro" id="IPR015424">
    <property type="entry name" value="PyrdxlP-dep_Trfase"/>
</dbReference>
<dbReference type="CDD" id="cd06453">
    <property type="entry name" value="SufS_like"/>
    <property type="match status" value="1"/>
</dbReference>
<keyword evidence="5 8" id="KW-0663">Pyridoxal phosphate</keyword>
<evidence type="ECO:0000313" key="11">
    <source>
        <dbReference type="Proteomes" id="UP000199702"/>
    </source>
</evidence>
<dbReference type="InterPro" id="IPR015421">
    <property type="entry name" value="PyrdxlP-dep_Trfase_major"/>
</dbReference>
<dbReference type="EC" id="2.8.1.7" evidence="8"/>
<dbReference type="InterPro" id="IPR010970">
    <property type="entry name" value="Cys_dSase_SufS"/>
</dbReference>
<dbReference type="GO" id="GO:0030170">
    <property type="term" value="F:pyridoxal phosphate binding"/>
    <property type="evidence" value="ECO:0007669"/>
    <property type="project" value="UniProtKB-UniRule"/>
</dbReference>
<evidence type="ECO:0000256" key="4">
    <source>
        <dbReference type="ARBA" id="ARBA00022679"/>
    </source>
</evidence>
<evidence type="ECO:0000256" key="1">
    <source>
        <dbReference type="ARBA" id="ARBA00001933"/>
    </source>
</evidence>
<accession>A0A1H6TAN4</accession>
<comment type="cofactor">
    <cofactor evidence="1 7">
        <name>pyridoxal 5'-phosphate</name>
        <dbReference type="ChEBI" id="CHEBI:597326"/>
    </cofactor>
</comment>
<name>A0A1H6TAN4_9FLAO</name>
<evidence type="ECO:0000256" key="3">
    <source>
        <dbReference type="ARBA" id="ARBA00010447"/>
    </source>
</evidence>
<dbReference type="PANTHER" id="PTHR43586:SF8">
    <property type="entry name" value="CYSTEINE DESULFURASE 1, CHLOROPLASTIC"/>
    <property type="match status" value="1"/>
</dbReference>
<dbReference type="InterPro" id="IPR016454">
    <property type="entry name" value="Cysteine_dSase"/>
</dbReference>
<evidence type="ECO:0000256" key="2">
    <source>
        <dbReference type="ARBA" id="ARBA00002824"/>
    </source>
</evidence>
<dbReference type="Pfam" id="PF00266">
    <property type="entry name" value="Aminotran_5"/>
    <property type="match status" value="1"/>
</dbReference>
<dbReference type="Proteomes" id="UP000199702">
    <property type="component" value="Unassembled WGS sequence"/>
</dbReference>
<organism evidence="10 11">
    <name type="scientific">Flavobacterium terrigena</name>
    <dbReference type="NCBI Taxonomy" id="402734"/>
    <lineage>
        <taxon>Bacteria</taxon>
        <taxon>Pseudomonadati</taxon>
        <taxon>Bacteroidota</taxon>
        <taxon>Flavobacteriia</taxon>
        <taxon>Flavobacteriales</taxon>
        <taxon>Flavobacteriaceae</taxon>
        <taxon>Flavobacterium</taxon>
    </lineage>
</organism>
<dbReference type="STRING" id="402734.SAMN05660918_1562"/>
<dbReference type="PANTHER" id="PTHR43586">
    <property type="entry name" value="CYSTEINE DESULFURASE"/>
    <property type="match status" value="1"/>
</dbReference>
<feature type="domain" description="Aminotransferase class V" evidence="9">
    <location>
        <begin position="24"/>
        <end position="394"/>
    </location>
</feature>
<dbReference type="SUPFAM" id="SSF53383">
    <property type="entry name" value="PLP-dependent transferases"/>
    <property type="match status" value="1"/>
</dbReference>
<evidence type="ECO:0000256" key="6">
    <source>
        <dbReference type="ARBA" id="ARBA00050776"/>
    </source>
</evidence>
<evidence type="ECO:0000256" key="5">
    <source>
        <dbReference type="ARBA" id="ARBA00022898"/>
    </source>
</evidence>
<dbReference type="InterPro" id="IPR020578">
    <property type="entry name" value="Aminotrans_V_PyrdxlP_BS"/>
</dbReference>
<dbReference type="Gene3D" id="3.90.1150.10">
    <property type="entry name" value="Aspartate Aminotransferase, domain 1"/>
    <property type="match status" value="1"/>
</dbReference>
<dbReference type="GO" id="GO:0016829">
    <property type="term" value="F:lyase activity"/>
    <property type="evidence" value="ECO:0007669"/>
    <property type="project" value="UniProtKB-KW"/>
</dbReference>
<keyword evidence="4 8" id="KW-0808">Transferase</keyword>
<evidence type="ECO:0000313" key="10">
    <source>
        <dbReference type="EMBL" id="SEI77098.1"/>
    </source>
</evidence>
<dbReference type="Gene3D" id="3.40.640.10">
    <property type="entry name" value="Type I PLP-dependent aspartate aminotransferase-like (Major domain)"/>
    <property type="match status" value="1"/>
</dbReference>
<dbReference type="AlphaFoldDB" id="A0A1H6TAN4"/>
<gene>
    <name evidence="10" type="ORF">SAMN05660918_1562</name>
</gene>
<dbReference type="GO" id="GO:0006534">
    <property type="term" value="P:cysteine metabolic process"/>
    <property type="evidence" value="ECO:0007669"/>
    <property type="project" value="UniProtKB-UniRule"/>
</dbReference>
<evidence type="ECO:0000259" key="9">
    <source>
        <dbReference type="Pfam" id="PF00266"/>
    </source>
</evidence>
<dbReference type="PROSITE" id="PS00595">
    <property type="entry name" value="AA_TRANSFER_CLASS_5"/>
    <property type="match status" value="1"/>
</dbReference>
<keyword evidence="10" id="KW-0456">Lyase</keyword>
<dbReference type="PIRSF" id="PIRSF005572">
    <property type="entry name" value="NifS"/>
    <property type="match status" value="1"/>
</dbReference>
<sequence>MFDVQKIRAQFPILSQTVNGKPLVYFDNGATSQKPQVVIDSIVDYYSKYNANIHRGVHTLSQLATDAYEEARFKIQRHFNAKHSYEIILTSGTTESINLVANGFASLLQKGDEIIVSALEHHSNIVPWQMLCEHTGATLKVIPMSIHGELIMEEYDKLLSNKTKLVCCNHISNALGVLNPIEEIISKAHAVGAAVLIDGAQSCPHIKPDVQALDVDFYATSAHKMCGPTGVGMLYGKEEWLRKLPPYKGGGEMIATVTFEKTTYADLPHKFEAGTPNICGGIAFGAAIDYMNEVGFDNIAKHEHELLIYGTKRLQEIEGVTIYGPTDLNKKASVISFNIENIHPYDIGTIIDKLGIAVRTGHHCAQPIMDFFKIPGTIRASFAFYNTKEEIDIFVEAVKKAKMMLS</sequence>
<dbReference type="InterPro" id="IPR015422">
    <property type="entry name" value="PyrdxlP-dep_Trfase_small"/>
</dbReference>
<evidence type="ECO:0000256" key="8">
    <source>
        <dbReference type="RuleBase" id="RU004506"/>
    </source>
</evidence>
<dbReference type="OrthoDB" id="9804366at2"/>
<dbReference type="InterPro" id="IPR000192">
    <property type="entry name" value="Aminotrans_V_dom"/>
</dbReference>
<protein>
    <recommendedName>
        <fullName evidence="8">Cysteine desulfurase</fullName>
        <ecNumber evidence="8">2.8.1.7</ecNumber>
    </recommendedName>
</protein>